<dbReference type="InterPro" id="IPR009051">
    <property type="entry name" value="Helical_ferredxn"/>
</dbReference>
<evidence type="ECO:0000313" key="5">
    <source>
        <dbReference type="Proteomes" id="UP000233256"/>
    </source>
</evidence>
<dbReference type="SUPFAM" id="SSF46548">
    <property type="entry name" value="alpha-helical ferredoxin"/>
    <property type="match status" value="1"/>
</dbReference>
<dbReference type="InterPro" id="IPR010208">
    <property type="entry name" value="Ion_transpt_RnfC/RsxC"/>
</dbReference>
<dbReference type="GO" id="GO:0009055">
    <property type="term" value="F:electron transfer activity"/>
    <property type="evidence" value="ECO:0007669"/>
    <property type="project" value="InterPro"/>
</dbReference>
<comment type="caution">
    <text evidence="4">The sequence shown here is derived from an EMBL/GenBank/DDBJ whole genome shotgun (WGS) entry which is preliminary data.</text>
</comment>
<dbReference type="PANTHER" id="PTHR43034">
    <property type="entry name" value="ION-TRANSLOCATING OXIDOREDUCTASE COMPLEX SUBUNIT C"/>
    <property type="match status" value="1"/>
</dbReference>
<dbReference type="PROSITE" id="PS00198">
    <property type="entry name" value="4FE4S_FER_1"/>
    <property type="match status" value="1"/>
</dbReference>
<evidence type="ECO:0000256" key="3">
    <source>
        <dbReference type="ARBA" id="ARBA00023014"/>
    </source>
</evidence>
<proteinExistence type="predicted"/>
<gene>
    <name evidence="4" type="ORF">CVV64_00010</name>
</gene>
<reference evidence="4 5" key="1">
    <citation type="journal article" date="2017" name="ISME J.">
        <title>Potential for microbial H2 and metal transformations associated with novel bacteria and archaea in deep terrestrial subsurface sediments.</title>
        <authorList>
            <person name="Hernsdorf A.W."/>
            <person name="Amano Y."/>
            <person name="Miyakawa K."/>
            <person name="Ise K."/>
            <person name="Suzuki Y."/>
            <person name="Anantharaman K."/>
            <person name="Probst A."/>
            <person name="Burstein D."/>
            <person name="Thomas B.C."/>
            <person name="Banfield J.F."/>
        </authorList>
    </citation>
    <scope>NUCLEOTIDE SEQUENCE [LARGE SCALE GENOMIC DNA]</scope>
    <source>
        <strain evidence="4">HGW-Wallbacteria-1</strain>
    </source>
</reference>
<keyword evidence="2" id="KW-0408">Iron</keyword>
<dbReference type="EMBL" id="PGXC01000001">
    <property type="protein sequence ID" value="PKK91848.1"/>
    <property type="molecule type" value="Genomic_DNA"/>
</dbReference>
<protein>
    <recommendedName>
        <fullName evidence="6">4Fe-4S ferredoxin-type domain-containing protein</fullName>
    </recommendedName>
</protein>
<keyword evidence="1" id="KW-0479">Metal-binding</keyword>
<evidence type="ECO:0000256" key="2">
    <source>
        <dbReference type="ARBA" id="ARBA00023004"/>
    </source>
</evidence>
<evidence type="ECO:0000313" key="4">
    <source>
        <dbReference type="EMBL" id="PKK91848.1"/>
    </source>
</evidence>
<dbReference type="AlphaFoldDB" id="A0A2N1PU43"/>
<dbReference type="Gene3D" id="1.10.1060.10">
    <property type="entry name" value="Alpha-helical ferredoxin"/>
    <property type="match status" value="1"/>
</dbReference>
<accession>A0A2N1PU43</accession>
<dbReference type="PANTHER" id="PTHR43034:SF2">
    <property type="entry name" value="ION-TRANSLOCATING OXIDOREDUCTASE COMPLEX SUBUNIT C"/>
    <property type="match status" value="1"/>
</dbReference>
<dbReference type="Proteomes" id="UP000233256">
    <property type="component" value="Unassembled WGS sequence"/>
</dbReference>
<dbReference type="GO" id="GO:0046872">
    <property type="term" value="F:metal ion binding"/>
    <property type="evidence" value="ECO:0007669"/>
    <property type="project" value="UniProtKB-KW"/>
</dbReference>
<evidence type="ECO:0000256" key="1">
    <source>
        <dbReference type="ARBA" id="ARBA00022723"/>
    </source>
</evidence>
<dbReference type="InterPro" id="IPR017900">
    <property type="entry name" value="4Fe4S_Fe_S_CS"/>
</dbReference>
<keyword evidence="3" id="KW-0411">Iron-sulfur</keyword>
<dbReference type="GO" id="GO:0016020">
    <property type="term" value="C:membrane"/>
    <property type="evidence" value="ECO:0007669"/>
    <property type="project" value="InterPro"/>
</dbReference>
<dbReference type="GO" id="GO:0051539">
    <property type="term" value="F:4 iron, 4 sulfur cluster binding"/>
    <property type="evidence" value="ECO:0007669"/>
    <property type="project" value="InterPro"/>
</dbReference>
<sequence>MNRSTPLILNPKIPYRNGITFSDQSIIWNFSSMNRIIHNLNQLEPEFGPASKHNRISAKSQNGNLSGIASSFLDGTVSKNFPAQSFRNSSTFKARTPTATVRSSGITENLCLALDFTDCEARIPWIFAFRSACSVQPEIVSADHCSCCTTETTDYINWLNSRCKSFHRDSEGRASLTPIFSHGLSLLISSLSQNWKSVIVTAIISKRQATQGLAASLDGFDFIMIVRDFYPMSNHQLQARLLFQQREFKEAVNDNCEFMVIPFERIFTLAGIQLMVFTDTLRKFSTVIISTSDTPLKNIIKAENEDNHHNKNSVTSQISTPVLIGNGLMTGRILDPEQPVDRDIHSITLVARQSRKPLDWIRLRRAHLSGSRLYPWELLKAFKAYFKSEKTLQPAHQTLDICSGGETRMCVNCGSCHCHCPMDLFPSIIIKAVENMKTKDRGSVLTPEELGIQHCCNCGICTYVCTSKIEIGRIMQCYKKEKSAYPD</sequence>
<evidence type="ECO:0008006" key="6">
    <source>
        <dbReference type="Google" id="ProtNLM"/>
    </source>
</evidence>
<name>A0A2N1PU43_9BACT</name>
<organism evidence="4 5">
    <name type="scientific">Candidatus Wallbacteria bacterium HGW-Wallbacteria-1</name>
    <dbReference type="NCBI Taxonomy" id="2013854"/>
    <lineage>
        <taxon>Bacteria</taxon>
        <taxon>Candidatus Walliibacteriota</taxon>
    </lineage>
</organism>